<dbReference type="GO" id="GO:0006412">
    <property type="term" value="P:translation"/>
    <property type="evidence" value="ECO:0007669"/>
    <property type="project" value="TreeGrafter"/>
</dbReference>
<accession>A0A249KSL3</accession>
<keyword evidence="2 3" id="KW-0690">Ribosome biogenesis</keyword>
<evidence type="ECO:0000256" key="2">
    <source>
        <dbReference type="ARBA" id="ARBA00022517"/>
    </source>
</evidence>
<dbReference type="KEGG" id="pvn:A7sIIA15_02525"/>
<dbReference type="InterPro" id="IPR028998">
    <property type="entry name" value="RimP_C"/>
</dbReference>
<dbReference type="OrthoDB" id="9805006at2"/>
<evidence type="ECO:0000259" key="4">
    <source>
        <dbReference type="Pfam" id="PF02576"/>
    </source>
</evidence>
<feature type="domain" description="Ribosome maturation factor RimP C-terminal" evidence="5">
    <location>
        <begin position="86"/>
        <end position="151"/>
    </location>
</feature>
<dbReference type="PANTHER" id="PTHR33867">
    <property type="entry name" value="RIBOSOME MATURATION FACTOR RIMP"/>
    <property type="match status" value="1"/>
</dbReference>
<gene>
    <name evidence="3" type="primary">rimP</name>
    <name evidence="6" type="ORF">A7sIIA15_02525</name>
</gene>
<feature type="domain" description="Ribosome maturation factor RimP N-terminal" evidence="4">
    <location>
        <begin position="11"/>
        <end position="83"/>
    </location>
</feature>
<comment type="subcellular location">
    <subcellularLocation>
        <location evidence="3">Cytoplasm</location>
    </subcellularLocation>
</comment>
<evidence type="ECO:0000256" key="3">
    <source>
        <dbReference type="HAMAP-Rule" id="MF_01077"/>
    </source>
</evidence>
<dbReference type="InterPro" id="IPR003728">
    <property type="entry name" value="Ribosome_maturation_RimP"/>
</dbReference>
<evidence type="ECO:0000259" key="5">
    <source>
        <dbReference type="Pfam" id="PF17384"/>
    </source>
</evidence>
<dbReference type="InterPro" id="IPR035956">
    <property type="entry name" value="RimP_N_sf"/>
</dbReference>
<dbReference type="Proteomes" id="UP000217186">
    <property type="component" value="Chromosome"/>
</dbReference>
<dbReference type="InterPro" id="IPR028989">
    <property type="entry name" value="RimP_N"/>
</dbReference>
<dbReference type="PANTHER" id="PTHR33867:SF1">
    <property type="entry name" value="RIBOSOME MATURATION FACTOR RIMP"/>
    <property type="match status" value="1"/>
</dbReference>
<protein>
    <recommendedName>
        <fullName evidence="3">Ribosome maturation factor RimP</fullName>
    </recommendedName>
</protein>
<dbReference type="HAMAP" id="MF_01077">
    <property type="entry name" value="RimP"/>
    <property type="match status" value="1"/>
</dbReference>
<comment type="function">
    <text evidence="3">Required for maturation of 30S ribosomal subunits.</text>
</comment>
<proteinExistence type="inferred from homology"/>
<reference evidence="6 7" key="1">
    <citation type="submission" date="2016-07" db="EMBL/GenBank/DDBJ databases">
        <title>High microdiversification within the ubiquitous acI lineage of Actinobacteria.</title>
        <authorList>
            <person name="Neuenschwander S.M."/>
            <person name="Salcher M."/>
            <person name="Ghai R."/>
            <person name="Pernthaler J."/>
        </authorList>
    </citation>
    <scope>NUCLEOTIDE SEQUENCE [LARGE SCALE GENOMIC DNA]</scope>
    <source>
        <strain evidence="6">MMS-IIA-15</strain>
    </source>
</reference>
<dbReference type="SUPFAM" id="SSF75420">
    <property type="entry name" value="YhbC-like, N-terminal domain"/>
    <property type="match status" value="1"/>
</dbReference>
<dbReference type="GO" id="GO:0000028">
    <property type="term" value="P:ribosomal small subunit assembly"/>
    <property type="evidence" value="ECO:0007669"/>
    <property type="project" value="TreeGrafter"/>
</dbReference>
<evidence type="ECO:0000313" key="7">
    <source>
        <dbReference type="Proteomes" id="UP000217186"/>
    </source>
</evidence>
<dbReference type="EMBL" id="CP016776">
    <property type="protein sequence ID" value="ASY19766.1"/>
    <property type="molecule type" value="Genomic_DNA"/>
</dbReference>
<dbReference type="GO" id="GO:0005829">
    <property type="term" value="C:cytosol"/>
    <property type="evidence" value="ECO:0007669"/>
    <property type="project" value="TreeGrafter"/>
</dbReference>
<evidence type="ECO:0000256" key="1">
    <source>
        <dbReference type="ARBA" id="ARBA00022490"/>
    </source>
</evidence>
<organism evidence="6 7">
    <name type="scientific">Candidatus Planktophila vernalis</name>
    <dbReference type="NCBI Taxonomy" id="1884907"/>
    <lineage>
        <taxon>Bacteria</taxon>
        <taxon>Bacillati</taxon>
        <taxon>Actinomycetota</taxon>
        <taxon>Actinomycetes</taxon>
        <taxon>Candidatus Nanopelagicales</taxon>
        <taxon>Candidatus Nanopelagicaceae</taxon>
        <taxon>Candidatus Planktophila</taxon>
    </lineage>
</organism>
<comment type="similarity">
    <text evidence="3">Belongs to the RimP family.</text>
</comment>
<name>A0A249KSL3_9ACTN</name>
<dbReference type="AlphaFoldDB" id="A0A249KSL3"/>
<evidence type="ECO:0000313" key="6">
    <source>
        <dbReference type="EMBL" id="ASY19766.1"/>
    </source>
</evidence>
<keyword evidence="1 3" id="KW-0963">Cytoplasm</keyword>
<keyword evidence="7" id="KW-1185">Reference proteome</keyword>
<dbReference type="Pfam" id="PF17384">
    <property type="entry name" value="DUF150_C"/>
    <property type="match status" value="1"/>
</dbReference>
<dbReference type="RefSeq" id="WP_095685649.1">
    <property type="nucleotide sequence ID" value="NZ_CP016776.1"/>
</dbReference>
<dbReference type="NCBIfam" id="NF000930">
    <property type="entry name" value="PRK00092.2-2"/>
    <property type="match status" value="1"/>
</dbReference>
<dbReference type="Gene3D" id="3.30.300.70">
    <property type="entry name" value="RimP-like superfamily, N-terminal"/>
    <property type="match status" value="1"/>
</dbReference>
<sequence length="157" mass="17478">MALKDSLTELLTPAVENAGFFLEEVQIQKAGNHSTVICVVDGLKPLNMDEVTSVSRVISELLDNEPALGDNPFTLEVTSPGVDRPLTLPRHWTKNLTRLIKMTLNDGTVVTARLGEFNDTHAQLVENIKGRMKNHEIAFADIKRAVVEIEFNRKDDN</sequence>
<dbReference type="CDD" id="cd01734">
    <property type="entry name" value="YlxS_C"/>
    <property type="match status" value="1"/>
</dbReference>
<dbReference type="Pfam" id="PF02576">
    <property type="entry name" value="RimP_N"/>
    <property type="match status" value="1"/>
</dbReference>